<accession>A0A2G2ZZB5</accession>
<reference evidence="2 3" key="2">
    <citation type="journal article" date="2017" name="Genome Biol.">
        <title>New reference genome sequences of hot pepper reveal the massive evolution of plant disease-resistance genes by retroduplication.</title>
        <authorList>
            <person name="Kim S."/>
            <person name="Park J."/>
            <person name="Yeom S.I."/>
            <person name="Kim Y.M."/>
            <person name="Seo E."/>
            <person name="Kim K.T."/>
            <person name="Kim M.S."/>
            <person name="Lee J.M."/>
            <person name="Cheong K."/>
            <person name="Shin H.S."/>
            <person name="Kim S.B."/>
            <person name="Han K."/>
            <person name="Lee J."/>
            <person name="Park M."/>
            <person name="Lee H.A."/>
            <person name="Lee H.Y."/>
            <person name="Lee Y."/>
            <person name="Oh S."/>
            <person name="Lee J.H."/>
            <person name="Choi E."/>
            <person name="Choi E."/>
            <person name="Lee S.E."/>
            <person name="Jeon J."/>
            <person name="Kim H."/>
            <person name="Choi G."/>
            <person name="Song H."/>
            <person name="Lee J."/>
            <person name="Lee S.C."/>
            <person name="Kwon J.K."/>
            <person name="Lee H.Y."/>
            <person name="Koo N."/>
            <person name="Hong Y."/>
            <person name="Kim R.W."/>
            <person name="Kang W.H."/>
            <person name="Huh J.H."/>
            <person name="Kang B.C."/>
            <person name="Yang T.J."/>
            <person name="Lee Y.H."/>
            <person name="Bennetzen J.L."/>
            <person name="Choi D."/>
        </authorList>
    </citation>
    <scope>NUCLEOTIDE SEQUENCE [LARGE SCALE GENOMIC DNA]</scope>
    <source>
        <strain evidence="3">cv. CM334</strain>
    </source>
</reference>
<evidence type="ECO:0000256" key="1">
    <source>
        <dbReference type="ARBA" id="ARBA00023277"/>
    </source>
</evidence>
<name>A0A2G2ZZB5_CAPAN</name>
<dbReference type="AlphaFoldDB" id="A0A2G2ZZB5"/>
<dbReference type="InterPro" id="IPR008811">
    <property type="entry name" value="Glycosyl_hydrolases_36"/>
</dbReference>
<organism evidence="2 3">
    <name type="scientific">Capsicum annuum</name>
    <name type="common">Capsicum pepper</name>
    <dbReference type="NCBI Taxonomy" id="4072"/>
    <lineage>
        <taxon>Eukaryota</taxon>
        <taxon>Viridiplantae</taxon>
        <taxon>Streptophyta</taxon>
        <taxon>Embryophyta</taxon>
        <taxon>Tracheophyta</taxon>
        <taxon>Spermatophyta</taxon>
        <taxon>Magnoliopsida</taxon>
        <taxon>eudicotyledons</taxon>
        <taxon>Gunneridae</taxon>
        <taxon>Pentapetalae</taxon>
        <taxon>asterids</taxon>
        <taxon>lamiids</taxon>
        <taxon>Solanales</taxon>
        <taxon>Solanaceae</taxon>
        <taxon>Solanoideae</taxon>
        <taxon>Capsiceae</taxon>
        <taxon>Capsicum</taxon>
    </lineage>
</organism>
<keyword evidence="1" id="KW-0119">Carbohydrate metabolism</keyword>
<dbReference type="STRING" id="4072.A0A2G2ZZB5"/>
<dbReference type="EMBL" id="AYRZ02000003">
    <property type="protein sequence ID" value="PHT87317.1"/>
    <property type="molecule type" value="Genomic_DNA"/>
</dbReference>
<comment type="caution">
    <text evidence="2">The sequence shown here is derived from an EMBL/GenBank/DDBJ whole genome shotgun (WGS) entry which is preliminary data.</text>
</comment>
<proteinExistence type="predicted"/>
<evidence type="ECO:0000313" key="2">
    <source>
        <dbReference type="EMBL" id="PHT87317.1"/>
    </source>
</evidence>
<dbReference type="Proteomes" id="UP000222542">
    <property type="component" value="Unassembled WGS sequence"/>
</dbReference>
<keyword evidence="3" id="KW-1185">Reference proteome</keyword>
<protein>
    <submittedName>
        <fullName evidence="2">Uncharacterized protein</fullName>
    </submittedName>
</protein>
<evidence type="ECO:0000313" key="3">
    <source>
        <dbReference type="Proteomes" id="UP000222542"/>
    </source>
</evidence>
<reference evidence="2 3" key="1">
    <citation type="journal article" date="2014" name="Nat. Genet.">
        <title>Genome sequence of the hot pepper provides insights into the evolution of pungency in Capsicum species.</title>
        <authorList>
            <person name="Kim S."/>
            <person name="Park M."/>
            <person name="Yeom S.I."/>
            <person name="Kim Y.M."/>
            <person name="Lee J.M."/>
            <person name="Lee H.A."/>
            <person name="Seo E."/>
            <person name="Choi J."/>
            <person name="Cheong K."/>
            <person name="Kim K.T."/>
            <person name="Jung K."/>
            <person name="Lee G.W."/>
            <person name="Oh S.K."/>
            <person name="Bae C."/>
            <person name="Kim S.B."/>
            <person name="Lee H.Y."/>
            <person name="Kim S.Y."/>
            <person name="Kim M.S."/>
            <person name="Kang B.C."/>
            <person name="Jo Y.D."/>
            <person name="Yang H.B."/>
            <person name="Jeong H.J."/>
            <person name="Kang W.H."/>
            <person name="Kwon J.K."/>
            <person name="Shin C."/>
            <person name="Lim J.Y."/>
            <person name="Park J.H."/>
            <person name="Huh J.H."/>
            <person name="Kim J.S."/>
            <person name="Kim B.D."/>
            <person name="Cohen O."/>
            <person name="Paran I."/>
            <person name="Suh M.C."/>
            <person name="Lee S.B."/>
            <person name="Kim Y.K."/>
            <person name="Shin Y."/>
            <person name="Noh S.J."/>
            <person name="Park J."/>
            <person name="Seo Y.S."/>
            <person name="Kwon S.Y."/>
            <person name="Kim H.A."/>
            <person name="Park J.M."/>
            <person name="Kim H.J."/>
            <person name="Choi S.B."/>
            <person name="Bosland P.W."/>
            <person name="Reeves G."/>
            <person name="Jo S.H."/>
            <person name="Lee B.W."/>
            <person name="Cho H.T."/>
            <person name="Choi H.S."/>
            <person name="Lee M.S."/>
            <person name="Yu Y."/>
            <person name="Do Choi Y."/>
            <person name="Park B.S."/>
            <person name="van Deynze A."/>
            <person name="Ashrafi H."/>
            <person name="Hill T."/>
            <person name="Kim W.T."/>
            <person name="Pai H.S."/>
            <person name="Ahn H.K."/>
            <person name="Yeam I."/>
            <person name="Giovannoni J.J."/>
            <person name="Rose J.K."/>
            <person name="Sorensen I."/>
            <person name="Lee S.J."/>
            <person name="Kim R.W."/>
            <person name="Choi I.Y."/>
            <person name="Choi B.S."/>
            <person name="Lim J.S."/>
            <person name="Lee Y.H."/>
            <person name="Choi D."/>
        </authorList>
    </citation>
    <scope>NUCLEOTIDE SEQUENCE [LARGE SCALE GENOMIC DNA]</scope>
    <source>
        <strain evidence="3">cv. CM334</strain>
    </source>
</reference>
<gene>
    <name evidence="2" type="ORF">T459_09423</name>
</gene>
<dbReference type="Gramene" id="PHT87317">
    <property type="protein sequence ID" value="PHT87317"/>
    <property type="gene ID" value="T459_09423"/>
</dbReference>
<dbReference type="Pfam" id="PF05691">
    <property type="entry name" value="Raffinose_syn"/>
    <property type="match status" value="1"/>
</dbReference>
<sequence length="134" mass="15147">MENQMLLLEVKEESALSDRDTLPLSGEKTFYVLLLPVLEGSFRATLHGARSNELQMCVESEGYRTSYGTPSRMEHVTHTRERGRVDFGLELVRVEADSSTDIVDVFDVRWWELIEGWLSMLVIEGGREVGIGLG</sequence>